<organism evidence="4 5">
    <name type="scientific">Brachybacterium endophyticum</name>
    <dbReference type="NCBI Taxonomy" id="2182385"/>
    <lineage>
        <taxon>Bacteria</taxon>
        <taxon>Bacillati</taxon>
        <taxon>Actinomycetota</taxon>
        <taxon>Actinomycetes</taxon>
        <taxon>Micrococcales</taxon>
        <taxon>Dermabacteraceae</taxon>
        <taxon>Brachybacterium</taxon>
    </lineage>
</organism>
<reference evidence="4 5" key="1">
    <citation type="submission" date="2018-05" db="EMBL/GenBank/DDBJ databases">
        <title>Brachybacterium sp. M1HQ-2T, whole genome shotgun sequence.</title>
        <authorList>
            <person name="Tuo L."/>
        </authorList>
    </citation>
    <scope>NUCLEOTIDE SEQUENCE [LARGE SCALE GENOMIC DNA]</scope>
    <source>
        <strain evidence="4 5">M1HQ-2</strain>
    </source>
</reference>
<evidence type="ECO:0000256" key="1">
    <source>
        <dbReference type="ARBA" id="ARBA00006484"/>
    </source>
</evidence>
<dbReference type="InterPro" id="IPR002347">
    <property type="entry name" value="SDR_fam"/>
</dbReference>
<sequence>MHRALITGGTAGIGAAFARAFARRGVDLVLVARDPSRLADFATEVRDTYGVEVETLVADLSDREDQQKVADRLENSDGPAVDVLVNNAGFSVRASLLDPDLDEHDRGFEVMQRAVLKLGGAAGRAMRERGQGWIINIASVSAFITQNNYTAIKAWVTNFSESLSVQLEGTGVLVTALTPGWVRTEFHERAGIRGSSIPDFLWLDADELVEECLRDVARGKPVSIPGGRWKLITAVLRTTPRPLVHRISSLLSSRRSKER</sequence>
<gene>
    <name evidence="4" type="ORF">DEO23_02885</name>
</gene>
<dbReference type="CDD" id="cd05233">
    <property type="entry name" value="SDR_c"/>
    <property type="match status" value="1"/>
</dbReference>
<protein>
    <submittedName>
        <fullName evidence="4">Short-chain dehydrogenase</fullName>
    </submittedName>
</protein>
<dbReference type="PANTHER" id="PTHR44196:SF2">
    <property type="entry name" value="SHORT-CHAIN DEHYDROGENASE-RELATED"/>
    <property type="match status" value="1"/>
</dbReference>
<dbReference type="SUPFAM" id="SSF51735">
    <property type="entry name" value="NAD(P)-binding Rossmann-fold domains"/>
    <property type="match status" value="1"/>
</dbReference>
<accession>A0A2U2RPX1</accession>
<evidence type="ECO:0000256" key="2">
    <source>
        <dbReference type="ARBA" id="ARBA00023002"/>
    </source>
</evidence>
<dbReference type="Gene3D" id="3.40.50.720">
    <property type="entry name" value="NAD(P)-binding Rossmann-like Domain"/>
    <property type="match status" value="1"/>
</dbReference>
<dbReference type="Pfam" id="PF00106">
    <property type="entry name" value="adh_short"/>
    <property type="match status" value="1"/>
</dbReference>
<name>A0A2U2RPX1_9MICO</name>
<dbReference type="PIRSF" id="PIRSF000126">
    <property type="entry name" value="11-beta-HSD1"/>
    <property type="match status" value="1"/>
</dbReference>
<dbReference type="EMBL" id="QFKX01000001">
    <property type="protein sequence ID" value="PWH07928.1"/>
    <property type="molecule type" value="Genomic_DNA"/>
</dbReference>
<dbReference type="PANTHER" id="PTHR44196">
    <property type="entry name" value="DEHYDROGENASE/REDUCTASE SDR FAMILY MEMBER 7B"/>
    <property type="match status" value="1"/>
</dbReference>
<keyword evidence="2" id="KW-0560">Oxidoreductase</keyword>
<dbReference type="PRINTS" id="PR00081">
    <property type="entry name" value="GDHRDH"/>
</dbReference>
<comment type="caution">
    <text evidence="4">The sequence shown here is derived from an EMBL/GenBank/DDBJ whole genome shotgun (WGS) entry which is preliminary data.</text>
</comment>
<dbReference type="RefSeq" id="WP_109274811.1">
    <property type="nucleotide sequence ID" value="NZ_QFKX01000001.1"/>
</dbReference>
<comment type="similarity">
    <text evidence="1 3">Belongs to the short-chain dehydrogenases/reductases (SDR) family.</text>
</comment>
<dbReference type="OrthoDB" id="9797538at2"/>
<evidence type="ECO:0000313" key="4">
    <source>
        <dbReference type="EMBL" id="PWH07928.1"/>
    </source>
</evidence>
<dbReference type="GO" id="GO:0016020">
    <property type="term" value="C:membrane"/>
    <property type="evidence" value="ECO:0007669"/>
    <property type="project" value="TreeGrafter"/>
</dbReference>
<proteinExistence type="inferred from homology"/>
<dbReference type="Proteomes" id="UP000245590">
    <property type="component" value="Unassembled WGS sequence"/>
</dbReference>
<evidence type="ECO:0000313" key="5">
    <source>
        <dbReference type="Proteomes" id="UP000245590"/>
    </source>
</evidence>
<evidence type="ECO:0000256" key="3">
    <source>
        <dbReference type="RuleBase" id="RU000363"/>
    </source>
</evidence>
<dbReference type="PRINTS" id="PR00080">
    <property type="entry name" value="SDRFAMILY"/>
</dbReference>
<keyword evidence="5" id="KW-1185">Reference proteome</keyword>
<dbReference type="AlphaFoldDB" id="A0A2U2RPX1"/>
<dbReference type="InterPro" id="IPR036291">
    <property type="entry name" value="NAD(P)-bd_dom_sf"/>
</dbReference>
<dbReference type="GO" id="GO:0016491">
    <property type="term" value="F:oxidoreductase activity"/>
    <property type="evidence" value="ECO:0007669"/>
    <property type="project" value="UniProtKB-KW"/>
</dbReference>